<comment type="caution">
    <text evidence="1">The sequence shown here is derived from an EMBL/GenBank/DDBJ whole genome shotgun (WGS) entry which is preliminary data.</text>
</comment>
<name>A0AAD8KZG8_TARER</name>
<protein>
    <submittedName>
        <fullName evidence="1">Uncharacterized protein</fullName>
    </submittedName>
</protein>
<accession>A0AAD8KZG8</accession>
<keyword evidence="2" id="KW-1185">Reference proteome</keyword>
<sequence length="96" mass="11014">MDASFELYQIDHTNMDPDEYSPLVSLDRSLSPKTKKRVCFAKPYFVCEGETHIGYVVHRKHHVVGCETPSPSSPEIISDEEKCFKEVVRILLDVPF</sequence>
<evidence type="ECO:0000313" key="1">
    <source>
        <dbReference type="EMBL" id="KAK1431992.1"/>
    </source>
</evidence>
<organism evidence="1 2">
    <name type="scientific">Tagetes erecta</name>
    <name type="common">African marigold</name>
    <dbReference type="NCBI Taxonomy" id="13708"/>
    <lineage>
        <taxon>Eukaryota</taxon>
        <taxon>Viridiplantae</taxon>
        <taxon>Streptophyta</taxon>
        <taxon>Embryophyta</taxon>
        <taxon>Tracheophyta</taxon>
        <taxon>Spermatophyta</taxon>
        <taxon>Magnoliopsida</taxon>
        <taxon>eudicotyledons</taxon>
        <taxon>Gunneridae</taxon>
        <taxon>Pentapetalae</taxon>
        <taxon>asterids</taxon>
        <taxon>campanulids</taxon>
        <taxon>Asterales</taxon>
        <taxon>Asteraceae</taxon>
        <taxon>Asteroideae</taxon>
        <taxon>Heliantheae alliance</taxon>
        <taxon>Tageteae</taxon>
        <taxon>Tagetes</taxon>
    </lineage>
</organism>
<gene>
    <name evidence="1" type="ORF">QVD17_08840</name>
</gene>
<evidence type="ECO:0000313" key="2">
    <source>
        <dbReference type="Proteomes" id="UP001229421"/>
    </source>
</evidence>
<reference evidence="1" key="1">
    <citation type="journal article" date="2023" name="bioRxiv">
        <title>Improved chromosome-level genome assembly for marigold (Tagetes erecta).</title>
        <authorList>
            <person name="Jiang F."/>
            <person name="Yuan L."/>
            <person name="Wang S."/>
            <person name="Wang H."/>
            <person name="Xu D."/>
            <person name="Wang A."/>
            <person name="Fan W."/>
        </authorList>
    </citation>
    <scope>NUCLEOTIDE SEQUENCE</scope>
    <source>
        <strain evidence="1">WSJ</strain>
        <tissue evidence="1">Leaf</tissue>
    </source>
</reference>
<dbReference type="Proteomes" id="UP001229421">
    <property type="component" value="Unassembled WGS sequence"/>
</dbReference>
<dbReference type="EMBL" id="JAUHHV010000002">
    <property type="protein sequence ID" value="KAK1431992.1"/>
    <property type="molecule type" value="Genomic_DNA"/>
</dbReference>
<dbReference type="AlphaFoldDB" id="A0AAD8KZG8"/>
<proteinExistence type="predicted"/>